<keyword evidence="1" id="KW-0804">Transcription</keyword>
<protein>
    <recommendedName>
        <fullName evidence="2">HTH HARE-type domain-containing protein</fullName>
    </recommendedName>
</protein>
<accession>A0A1I2HHK2</accession>
<reference evidence="3 4" key="1">
    <citation type="submission" date="2016-10" db="EMBL/GenBank/DDBJ databases">
        <authorList>
            <person name="de Groot N.N."/>
        </authorList>
    </citation>
    <scope>NUCLEOTIDE SEQUENCE [LARGE SCALE GENOMIC DNA]</scope>
    <source>
        <strain>GEY</strain>
        <strain evidence="4">DSM 9560</strain>
    </source>
</reference>
<dbReference type="PROSITE" id="PS51913">
    <property type="entry name" value="HTH_HARE"/>
    <property type="match status" value="1"/>
</dbReference>
<dbReference type="Pfam" id="PF05066">
    <property type="entry name" value="HARE-HTH"/>
    <property type="match status" value="1"/>
</dbReference>
<sequence>MNFLELAEQVIRQANQPLTPNEIWEKAVELGLDQKLNSKGKTPWATLAARLYVDIRDNAQTKFEPIGKRPTKFGLKNITQDTIINENSTIVQILKPEKFTERDLHPLLVKFADTYYHFRGAKLKTIFHENSNKTKKGYNKWLHPDLVGVYFSFNDRISNYEKVIIDFQNDFSIVATKLFSFELKIKIDISNLREYYFQAVSNSSWANEGYLVALKIDEEVIEEIRRLANSFGIGLIKLDAENIEEGQIIVPATYKKQLDIDAMDRLASENKDFADFLQNIIDDNKIKKVNSIYDKVLDENEFAKHLKDKGIVK</sequence>
<evidence type="ECO:0000259" key="2">
    <source>
        <dbReference type="PROSITE" id="PS51913"/>
    </source>
</evidence>
<dbReference type="STRING" id="1003.SAMN04488541_102434"/>
<evidence type="ECO:0000313" key="4">
    <source>
        <dbReference type="Proteomes" id="UP000199513"/>
    </source>
</evidence>
<gene>
    <name evidence="3" type="ORF">SAMN04488541_102434</name>
</gene>
<feature type="domain" description="HTH HARE-type" evidence="2">
    <location>
        <begin position="1"/>
        <end position="78"/>
    </location>
</feature>
<dbReference type="GO" id="GO:0006355">
    <property type="term" value="P:regulation of DNA-templated transcription"/>
    <property type="evidence" value="ECO:0007669"/>
    <property type="project" value="InterPro"/>
</dbReference>
<dbReference type="RefSeq" id="WP_091546550.1">
    <property type="nucleotide sequence ID" value="NZ_FONY01000024.1"/>
</dbReference>
<dbReference type="Proteomes" id="UP000199513">
    <property type="component" value="Unassembled WGS sequence"/>
</dbReference>
<dbReference type="InterPro" id="IPR007759">
    <property type="entry name" value="Asxl_HARE-HTH"/>
</dbReference>
<proteinExistence type="predicted"/>
<evidence type="ECO:0000256" key="1">
    <source>
        <dbReference type="ARBA" id="ARBA00023163"/>
    </source>
</evidence>
<name>A0A1I2HHK2_9BACT</name>
<dbReference type="OrthoDB" id="5289528at2"/>
<organism evidence="3 4">
    <name type="scientific">Thermoflexibacter ruber</name>
    <dbReference type="NCBI Taxonomy" id="1003"/>
    <lineage>
        <taxon>Bacteria</taxon>
        <taxon>Pseudomonadati</taxon>
        <taxon>Bacteroidota</taxon>
        <taxon>Cytophagia</taxon>
        <taxon>Cytophagales</taxon>
        <taxon>Thermoflexibacteraceae</taxon>
        <taxon>Thermoflexibacter</taxon>
    </lineage>
</organism>
<keyword evidence="4" id="KW-1185">Reference proteome</keyword>
<evidence type="ECO:0000313" key="3">
    <source>
        <dbReference type="EMBL" id="SFF29624.1"/>
    </source>
</evidence>
<dbReference type="EMBL" id="FONY01000024">
    <property type="protein sequence ID" value="SFF29624.1"/>
    <property type="molecule type" value="Genomic_DNA"/>
</dbReference>
<dbReference type="AlphaFoldDB" id="A0A1I2HHK2"/>